<sequence>MKKKIIIVFALLLIALAILNYRIPFFHEIGGAWSIGYNFSEKFPENIKIEKNKIFSVEDLKRVSDSTQFLADPFFIKEKDSFYIFFEHKKIKKHPAEIGLLTSKDGEKYTYKGTVLKQNFHLSYPQVFKYKNNFYMLPETQGGNNVILYKASNFPYDWKVEDTLIANIKLKDPTIFLSDTLNIIAATDSNTNLFIYTSKSLNGKWELHKKPIAMIGTEARPGGRFFKDSKGLILPIQNSKLGYGSGLSLYRFQFKNNTYSIEKIKHLYLSKNKSFKEFNYGMHHIDIQKVDDKYYYVYDGNRLENNDKKFNIKRSLKANYYDLKNWTFQTILK</sequence>
<dbReference type="PANTHER" id="PTHR43772">
    <property type="entry name" value="ENDO-1,4-BETA-XYLANASE"/>
    <property type="match status" value="1"/>
</dbReference>
<dbReference type="Pfam" id="PF24793">
    <property type="entry name" value="GINT1_N"/>
    <property type="match status" value="1"/>
</dbReference>
<dbReference type="InterPro" id="IPR023296">
    <property type="entry name" value="Glyco_hydro_beta-prop_sf"/>
</dbReference>
<dbReference type="InterPro" id="IPR056442">
    <property type="entry name" value="GINT1_N"/>
</dbReference>
<evidence type="ECO:0000313" key="4">
    <source>
        <dbReference type="EMBL" id="MBM6500506.1"/>
    </source>
</evidence>
<dbReference type="PANTHER" id="PTHR43772:SF2">
    <property type="entry name" value="PUTATIVE (AFU_ORTHOLOGUE AFUA_2G04480)-RELATED"/>
    <property type="match status" value="1"/>
</dbReference>
<proteinExistence type="predicted"/>
<protein>
    <recommendedName>
        <fullName evidence="3">Glucosamine inositolphosphorylceramide transferase 1 N-terminal domain-containing protein</fullName>
    </recommendedName>
</protein>
<dbReference type="RefSeq" id="WP_187656525.1">
    <property type="nucleotide sequence ID" value="NZ_JACSOD020000504.1"/>
</dbReference>
<accession>A0ABS2D001</accession>
<feature type="domain" description="Glucosamine inositolphosphorylceramide transferase 1 N-terminal" evidence="3">
    <location>
        <begin position="52"/>
        <end position="300"/>
    </location>
</feature>
<evidence type="ECO:0000259" key="3">
    <source>
        <dbReference type="Pfam" id="PF24793"/>
    </source>
</evidence>
<dbReference type="EMBL" id="JACSOD020000504">
    <property type="protein sequence ID" value="MBM6500506.1"/>
    <property type="molecule type" value="Genomic_DNA"/>
</dbReference>
<dbReference type="SUPFAM" id="SSF75005">
    <property type="entry name" value="Arabinanase/levansucrase/invertase"/>
    <property type="match status" value="1"/>
</dbReference>
<reference evidence="4 5" key="1">
    <citation type="submission" date="2021-02" db="EMBL/GenBank/DDBJ databases">
        <authorList>
            <person name="Jung H.S."/>
            <person name="Chun B.H."/>
            <person name="Jeon C.O."/>
        </authorList>
    </citation>
    <scope>NUCLEOTIDE SEQUENCE [LARGE SCALE GENOMIC DNA]</scope>
    <source>
        <strain evidence="4 5">LMG 25203</strain>
    </source>
</reference>
<keyword evidence="5" id="KW-1185">Reference proteome</keyword>
<dbReference type="Gene3D" id="2.115.10.20">
    <property type="entry name" value="Glycosyl hydrolase domain, family 43"/>
    <property type="match status" value="1"/>
</dbReference>
<gene>
    <name evidence="4" type="ORF">H9X54_014535</name>
</gene>
<name>A0ABS2D001_9FLAO</name>
<dbReference type="InterPro" id="IPR052176">
    <property type="entry name" value="Glycosyl_Hydrlase_43_Enz"/>
</dbReference>
<keyword evidence="1" id="KW-0858">Xylan degradation</keyword>
<evidence type="ECO:0000313" key="5">
    <source>
        <dbReference type="Proteomes" id="UP000759529"/>
    </source>
</evidence>
<organism evidence="4 5">
    <name type="scientific">Flavobacterium macrobrachii</name>
    <dbReference type="NCBI Taxonomy" id="591204"/>
    <lineage>
        <taxon>Bacteria</taxon>
        <taxon>Pseudomonadati</taxon>
        <taxon>Bacteroidota</taxon>
        <taxon>Flavobacteriia</taxon>
        <taxon>Flavobacteriales</taxon>
        <taxon>Flavobacteriaceae</taxon>
        <taxon>Flavobacterium</taxon>
    </lineage>
</organism>
<keyword evidence="2" id="KW-0119">Carbohydrate metabolism</keyword>
<evidence type="ECO:0000256" key="2">
    <source>
        <dbReference type="ARBA" id="ARBA00023277"/>
    </source>
</evidence>
<evidence type="ECO:0000256" key="1">
    <source>
        <dbReference type="ARBA" id="ARBA00022651"/>
    </source>
</evidence>
<dbReference type="Proteomes" id="UP000759529">
    <property type="component" value="Unassembled WGS sequence"/>
</dbReference>
<comment type="caution">
    <text evidence="4">The sequence shown here is derived from an EMBL/GenBank/DDBJ whole genome shotgun (WGS) entry which is preliminary data.</text>
</comment>
<keyword evidence="1" id="KW-0624">Polysaccharide degradation</keyword>